<evidence type="ECO:0000313" key="14">
    <source>
        <dbReference type="EMBL" id="ERF59531.1"/>
    </source>
</evidence>
<protein>
    <recommendedName>
        <fullName evidence="10">tRNA dimethylallyltransferase</fullName>
        <ecNumber evidence="10">2.5.1.75</ecNumber>
    </recommendedName>
    <alternativeName>
        <fullName evidence="10">Dimethylallyl diphosphate:tRNA dimethylallyltransferase</fullName>
        <shortName evidence="10">DMAPP:tRNA dimethylallyltransferase</shortName>
        <shortName evidence="10">DMATase</shortName>
    </alternativeName>
    <alternativeName>
        <fullName evidence="10">Isopentenyl-diphosphate:tRNA isopentenyltransferase</fullName>
        <shortName evidence="10">IPP transferase</shortName>
        <shortName evidence="10">IPPT</shortName>
        <shortName evidence="10">IPTase</shortName>
    </alternativeName>
</protein>
<dbReference type="GO" id="GO:0005524">
    <property type="term" value="F:ATP binding"/>
    <property type="evidence" value="ECO:0007669"/>
    <property type="project" value="UniProtKB-UniRule"/>
</dbReference>
<evidence type="ECO:0000256" key="10">
    <source>
        <dbReference type="HAMAP-Rule" id="MF_00185"/>
    </source>
</evidence>
<reference evidence="16 17" key="1">
    <citation type="submission" date="2013-08" db="EMBL/GenBank/DDBJ databases">
        <authorList>
            <person name="Durkin A.S."/>
            <person name="Haft D.R."/>
            <person name="McCorrison J."/>
            <person name="Torralba M."/>
            <person name="Gillis M."/>
            <person name="Haft D.H."/>
            <person name="Methe B."/>
            <person name="Sutton G."/>
            <person name="Nelson K.E."/>
        </authorList>
    </citation>
    <scope>NUCLEOTIDE SEQUENCE [LARGE SCALE GENOMIC DNA]</scope>
    <source>
        <strain evidence="15 17">ATCC 35536</strain>
        <strain evidence="14 16">VPI DR56BR1116</strain>
    </source>
</reference>
<dbReference type="InterPro" id="IPR018022">
    <property type="entry name" value="IPT"/>
</dbReference>
<feature type="region of interest" description="Interaction with substrate tRNA" evidence="10">
    <location>
        <begin position="40"/>
        <end position="43"/>
    </location>
</feature>
<comment type="similarity">
    <text evidence="3 10 13">Belongs to the IPP transferase family.</text>
</comment>
<evidence type="ECO:0000313" key="17">
    <source>
        <dbReference type="Proteomes" id="UP000016646"/>
    </source>
</evidence>
<dbReference type="Pfam" id="PF01715">
    <property type="entry name" value="IPPT"/>
    <property type="match status" value="1"/>
</dbReference>
<dbReference type="PANTHER" id="PTHR11088:SF60">
    <property type="entry name" value="TRNA DIMETHYLALLYLTRANSFERASE"/>
    <property type="match status" value="1"/>
</dbReference>
<evidence type="ECO:0000256" key="8">
    <source>
        <dbReference type="ARBA" id="ARBA00022842"/>
    </source>
</evidence>
<dbReference type="RefSeq" id="WP_021331423.1">
    <property type="nucleotide sequence ID" value="NZ_AUZJ01000066.1"/>
</dbReference>
<dbReference type="Gene3D" id="1.10.287.890">
    <property type="entry name" value="Crystal structure of tRNA isopentenylpyrophosphate transferase (bh2366) domain"/>
    <property type="match status" value="1"/>
</dbReference>
<dbReference type="InterPro" id="IPR039657">
    <property type="entry name" value="Dimethylallyltransferase"/>
</dbReference>
<feature type="site" description="Interaction with substrate tRNA" evidence="10">
    <location>
        <position position="109"/>
    </location>
</feature>
<dbReference type="SUPFAM" id="SSF52540">
    <property type="entry name" value="P-loop containing nucleoside triphosphate hydrolases"/>
    <property type="match status" value="2"/>
</dbReference>
<dbReference type="GO" id="GO:0006400">
    <property type="term" value="P:tRNA modification"/>
    <property type="evidence" value="ECO:0007669"/>
    <property type="project" value="TreeGrafter"/>
</dbReference>
<evidence type="ECO:0000313" key="16">
    <source>
        <dbReference type="Proteomes" id="UP000016412"/>
    </source>
</evidence>
<feature type="binding site" evidence="10">
    <location>
        <begin position="17"/>
        <end position="22"/>
    </location>
    <ligand>
        <name>substrate</name>
    </ligand>
</feature>
<name>U2L2A5_TRESO</name>
<dbReference type="HAMAP" id="MF_00185">
    <property type="entry name" value="IPP_trans"/>
    <property type="match status" value="1"/>
</dbReference>
<comment type="caution">
    <text evidence="14">The sequence shown here is derived from an EMBL/GenBank/DDBJ whole genome shotgun (WGS) entry which is preliminary data.</text>
</comment>
<evidence type="ECO:0000256" key="11">
    <source>
        <dbReference type="RuleBase" id="RU003783"/>
    </source>
</evidence>
<evidence type="ECO:0000256" key="4">
    <source>
        <dbReference type="ARBA" id="ARBA00022679"/>
    </source>
</evidence>
<comment type="cofactor">
    <cofactor evidence="1 10">
        <name>Mg(2+)</name>
        <dbReference type="ChEBI" id="CHEBI:18420"/>
    </cofactor>
</comment>
<comment type="catalytic activity">
    <reaction evidence="9 10 11">
        <text>adenosine(37) in tRNA + dimethylallyl diphosphate = N(6)-dimethylallyladenosine(37) in tRNA + diphosphate</text>
        <dbReference type="Rhea" id="RHEA:26482"/>
        <dbReference type="Rhea" id="RHEA-COMP:10162"/>
        <dbReference type="Rhea" id="RHEA-COMP:10375"/>
        <dbReference type="ChEBI" id="CHEBI:33019"/>
        <dbReference type="ChEBI" id="CHEBI:57623"/>
        <dbReference type="ChEBI" id="CHEBI:74411"/>
        <dbReference type="ChEBI" id="CHEBI:74415"/>
        <dbReference type="EC" id="2.5.1.75"/>
    </reaction>
</comment>
<feature type="site" description="Interaction with substrate tRNA" evidence="10">
    <location>
        <position position="132"/>
    </location>
</feature>
<dbReference type="OrthoDB" id="9776390at2"/>
<comment type="caution">
    <text evidence="10">Lacks conserved residue(s) required for the propagation of feature annotation.</text>
</comment>
<dbReference type="PANTHER" id="PTHR11088">
    <property type="entry name" value="TRNA DIMETHYLALLYLTRANSFERASE"/>
    <property type="match status" value="1"/>
</dbReference>
<dbReference type="EMBL" id="AUZJ01000066">
    <property type="protein sequence ID" value="ERF59531.1"/>
    <property type="molecule type" value="Genomic_DNA"/>
</dbReference>
<evidence type="ECO:0000256" key="5">
    <source>
        <dbReference type="ARBA" id="ARBA00022694"/>
    </source>
</evidence>
<gene>
    <name evidence="14" type="primary">miaA_2</name>
    <name evidence="10" type="synonym">miaA</name>
    <name evidence="15" type="ORF">HMPREF0860_0272</name>
    <name evidence="14" type="ORF">HMPREF1325_1681</name>
</gene>
<dbReference type="EC" id="2.5.1.75" evidence="10"/>
<dbReference type="GO" id="GO:0052381">
    <property type="term" value="F:tRNA dimethylallyltransferase activity"/>
    <property type="evidence" value="ECO:0007669"/>
    <property type="project" value="UniProtKB-UniRule"/>
</dbReference>
<keyword evidence="7 10" id="KW-0067">ATP-binding</keyword>
<organism evidence="14 16">
    <name type="scientific">Treponema socranskii subsp. socranskii VPI DR56BR1116 = ATCC 35536</name>
    <dbReference type="NCBI Taxonomy" id="1125725"/>
    <lineage>
        <taxon>Bacteria</taxon>
        <taxon>Pseudomonadati</taxon>
        <taxon>Spirochaetota</taxon>
        <taxon>Spirochaetia</taxon>
        <taxon>Spirochaetales</taxon>
        <taxon>Treponemataceae</taxon>
        <taxon>Treponema</taxon>
    </lineage>
</organism>
<evidence type="ECO:0000256" key="3">
    <source>
        <dbReference type="ARBA" id="ARBA00005842"/>
    </source>
</evidence>
<evidence type="ECO:0000313" key="15">
    <source>
        <dbReference type="EMBL" id="ERJ98485.1"/>
    </source>
</evidence>
<proteinExistence type="inferred from homology"/>
<dbReference type="Gene3D" id="3.40.50.300">
    <property type="entry name" value="P-loop containing nucleotide triphosphate hydrolases"/>
    <property type="match status" value="1"/>
</dbReference>
<sequence>MAESGKSCNCVILLGPTACGKTAIGVAIARERNGEIVSADSRQVYKGLDIGSGKDLDEYASGGIPVPYHLIDITDLKSEYNVFQYQKDFYRVFQDIVGRKKLPVVVGGTGMYLDAVIRNYDLVEVPENEKRRAELEAMPIEELSRLLLSLKPDLHTREDLRDKARCIRAIEIAEYMKSPEAALMRKTMMSRPDIRPLVIGMTLLREELRERIAKRLKARLDSGMIEEVENLHRGGASWERLETLGLEYGFVAEYLQGKIASRDELYEKLVVAIRRFAKRQETWFRGMERKMKAQGSSIHWLPCVSDINVRVHAALSLVDAYVALR</sequence>
<dbReference type="NCBIfam" id="TIGR00174">
    <property type="entry name" value="miaA"/>
    <property type="match status" value="1"/>
</dbReference>
<dbReference type="AlphaFoldDB" id="U2L2A5"/>
<evidence type="ECO:0000256" key="7">
    <source>
        <dbReference type="ARBA" id="ARBA00022840"/>
    </source>
</evidence>
<dbReference type="Proteomes" id="UP000016412">
    <property type="component" value="Unassembled WGS sequence"/>
</dbReference>
<accession>U2L2A5</accession>
<comment type="subunit">
    <text evidence="10">Monomer.</text>
</comment>
<dbReference type="Proteomes" id="UP000016646">
    <property type="component" value="Unassembled WGS sequence"/>
</dbReference>
<evidence type="ECO:0000256" key="12">
    <source>
        <dbReference type="RuleBase" id="RU003784"/>
    </source>
</evidence>
<comment type="function">
    <text evidence="2 10 12">Catalyzes the transfer of a dimethylallyl group onto the adenine at position 37 in tRNAs that read codons beginning with uridine, leading to the formation of N6-(dimethylallyl)adenosine (i(6)A).</text>
</comment>
<evidence type="ECO:0000256" key="9">
    <source>
        <dbReference type="ARBA" id="ARBA00049563"/>
    </source>
</evidence>
<keyword evidence="17" id="KW-1185">Reference proteome</keyword>
<dbReference type="InterPro" id="IPR027417">
    <property type="entry name" value="P-loop_NTPase"/>
</dbReference>
<dbReference type="eggNOG" id="COG0324">
    <property type="taxonomic scope" value="Bacteria"/>
</dbReference>
<dbReference type="STRING" id="1125725.HMPREF1325_1681"/>
<dbReference type="EMBL" id="AVQI01000080">
    <property type="protein sequence ID" value="ERJ98485.1"/>
    <property type="molecule type" value="Genomic_DNA"/>
</dbReference>
<feature type="binding site" evidence="10">
    <location>
        <begin position="15"/>
        <end position="22"/>
    </location>
    <ligand>
        <name>ATP</name>
        <dbReference type="ChEBI" id="CHEBI:30616"/>
    </ligand>
</feature>
<keyword evidence="4 10" id="KW-0808">Transferase</keyword>
<evidence type="ECO:0000256" key="6">
    <source>
        <dbReference type="ARBA" id="ARBA00022741"/>
    </source>
</evidence>
<dbReference type="PATRIC" id="fig|1125725.3.peg.2431"/>
<evidence type="ECO:0000256" key="2">
    <source>
        <dbReference type="ARBA" id="ARBA00003213"/>
    </source>
</evidence>
<keyword evidence="5 10" id="KW-0819">tRNA processing</keyword>
<evidence type="ECO:0000256" key="1">
    <source>
        <dbReference type="ARBA" id="ARBA00001946"/>
    </source>
</evidence>
<keyword evidence="6 10" id="KW-0547">Nucleotide-binding</keyword>
<evidence type="ECO:0000256" key="13">
    <source>
        <dbReference type="RuleBase" id="RU003785"/>
    </source>
</evidence>
<keyword evidence="8 10" id="KW-0460">Magnesium</keyword>